<dbReference type="GO" id="GO:0005886">
    <property type="term" value="C:plasma membrane"/>
    <property type="evidence" value="ECO:0007669"/>
    <property type="project" value="UniProtKB-SubCell"/>
</dbReference>
<feature type="transmembrane region" description="Helical" evidence="7">
    <location>
        <begin position="117"/>
        <end position="137"/>
    </location>
</feature>
<evidence type="ECO:0000259" key="8">
    <source>
        <dbReference type="Pfam" id="PF00884"/>
    </source>
</evidence>
<comment type="subcellular location">
    <subcellularLocation>
        <location evidence="1">Cell membrane</location>
        <topology evidence="1">Multi-pass membrane protein</topology>
    </subcellularLocation>
</comment>
<keyword evidence="5 7" id="KW-0472">Membrane</keyword>
<dbReference type="Gene3D" id="3.40.720.10">
    <property type="entry name" value="Alkaline Phosphatase, subunit A"/>
    <property type="match status" value="1"/>
</dbReference>
<accession>A0A450TI39</accession>
<keyword evidence="2" id="KW-1003">Cell membrane</keyword>
<dbReference type="SUPFAM" id="SSF53649">
    <property type="entry name" value="Alkaline phosphatase-like"/>
    <property type="match status" value="1"/>
</dbReference>
<dbReference type="Pfam" id="PF00884">
    <property type="entry name" value="Sulfatase"/>
    <property type="match status" value="1"/>
</dbReference>
<name>A0A450TI39_9GAMM</name>
<dbReference type="InterPro" id="IPR050448">
    <property type="entry name" value="OpgB/LTA_synthase_biosynth"/>
</dbReference>
<organism evidence="9">
    <name type="scientific">Candidatus Kentrum sp. DK</name>
    <dbReference type="NCBI Taxonomy" id="2126562"/>
    <lineage>
        <taxon>Bacteria</taxon>
        <taxon>Pseudomonadati</taxon>
        <taxon>Pseudomonadota</taxon>
        <taxon>Gammaproteobacteria</taxon>
        <taxon>Candidatus Kentrum</taxon>
    </lineage>
</organism>
<evidence type="ECO:0000256" key="6">
    <source>
        <dbReference type="SAM" id="MobiDB-lite"/>
    </source>
</evidence>
<dbReference type="EMBL" id="CAADEX010000179">
    <property type="protein sequence ID" value="VFJ66884.1"/>
    <property type="molecule type" value="Genomic_DNA"/>
</dbReference>
<protein>
    <submittedName>
        <fullName evidence="9">Sulfatase</fullName>
    </submittedName>
</protein>
<dbReference type="InterPro" id="IPR000917">
    <property type="entry name" value="Sulfatase_N"/>
</dbReference>
<dbReference type="PANTHER" id="PTHR47371:SF3">
    <property type="entry name" value="PHOSPHOGLYCEROL TRANSFERASE I"/>
    <property type="match status" value="1"/>
</dbReference>
<evidence type="ECO:0000256" key="1">
    <source>
        <dbReference type="ARBA" id="ARBA00004651"/>
    </source>
</evidence>
<evidence type="ECO:0000256" key="7">
    <source>
        <dbReference type="SAM" id="Phobius"/>
    </source>
</evidence>
<keyword evidence="4 7" id="KW-1133">Transmembrane helix</keyword>
<feature type="transmembrane region" description="Helical" evidence="7">
    <location>
        <begin position="171"/>
        <end position="191"/>
    </location>
</feature>
<sequence length="467" mass="52097">MTVNEPQAEHVARPSGGRNTPIDQGRFRAIGFDNYYLGLLRQTVTLQLLFLLLLSLFRLGFFLTFSPPGVAFSATEVVDAFVLGFRIDLVVVSYLTVLPLLLVIINHAARNLLPPPWLARLFSGYFSVVYILVWLMIGIDLGYFSFFGEHVTLLIFGFFDDDTAALIKIAWKNYNVPLILGVVLLFAVALVRTVRRMFTTVRPSEVTLNPWWMPPFYLFLVALVFLGARGGVGLFPLIKNIPDVSADAFVNALPQNGVIAFEKAIKQYYRAKSGAYDLIGEMGYAGRVPQAFRDFLGNDGGGGNDPVAALARTTPGNPAARTKPPHVVVVMVESFGTPILKYQSPRFDILRRLKRHFDQDILFTNFISGANGTIVSLEPLLLNVLARPRSISYGQSAYLGVDFPRAAARVYQKAGHETSFIYSGDLSWRNVGSFFRRQGFDRVEGKSNIKAIFPDAEEHDWGVYDQY</sequence>
<reference evidence="9" key="1">
    <citation type="submission" date="2019-02" db="EMBL/GenBank/DDBJ databases">
        <authorList>
            <person name="Gruber-Vodicka R. H."/>
            <person name="Seah K. B. B."/>
        </authorList>
    </citation>
    <scope>NUCLEOTIDE SEQUENCE</scope>
    <source>
        <strain evidence="9">BECK_DK47</strain>
    </source>
</reference>
<dbReference type="PANTHER" id="PTHR47371">
    <property type="entry name" value="LIPOTEICHOIC ACID SYNTHASE"/>
    <property type="match status" value="1"/>
</dbReference>
<keyword evidence="3 7" id="KW-0812">Transmembrane</keyword>
<feature type="domain" description="Sulfatase N-terminal" evidence="8">
    <location>
        <begin position="325"/>
        <end position="461"/>
    </location>
</feature>
<feature type="region of interest" description="Disordered" evidence="6">
    <location>
        <begin position="1"/>
        <end position="20"/>
    </location>
</feature>
<evidence type="ECO:0000256" key="5">
    <source>
        <dbReference type="ARBA" id="ARBA00023136"/>
    </source>
</evidence>
<proteinExistence type="predicted"/>
<evidence type="ECO:0000313" key="9">
    <source>
        <dbReference type="EMBL" id="VFJ66884.1"/>
    </source>
</evidence>
<evidence type="ECO:0000256" key="4">
    <source>
        <dbReference type="ARBA" id="ARBA00022989"/>
    </source>
</evidence>
<evidence type="ECO:0000256" key="3">
    <source>
        <dbReference type="ARBA" id="ARBA00022692"/>
    </source>
</evidence>
<dbReference type="InterPro" id="IPR017850">
    <property type="entry name" value="Alkaline_phosphatase_core_sf"/>
</dbReference>
<feature type="transmembrane region" description="Helical" evidence="7">
    <location>
        <begin position="85"/>
        <end position="105"/>
    </location>
</feature>
<feature type="transmembrane region" description="Helical" evidence="7">
    <location>
        <begin position="211"/>
        <end position="232"/>
    </location>
</feature>
<evidence type="ECO:0000256" key="2">
    <source>
        <dbReference type="ARBA" id="ARBA00022475"/>
    </source>
</evidence>
<gene>
    <name evidence="9" type="ORF">BECKDK2373B_GA0170837_11797</name>
</gene>
<feature type="transmembrane region" description="Helical" evidence="7">
    <location>
        <begin position="44"/>
        <end position="65"/>
    </location>
</feature>
<dbReference type="AlphaFoldDB" id="A0A450TI39"/>